<feature type="region of interest" description="Disordered" evidence="12">
    <location>
        <begin position="522"/>
        <end position="597"/>
    </location>
</feature>
<evidence type="ECO:0000256" key="13">
    <source>
        <dbReference type="SAM" id="Phobius"/>
    </source>
</evidence>
<evidence type="ECO:0000256" key="10">
    <source>
        <dbReference type="ARBA" id="ARBA00023288"/>
    </source>
</evidence>
<evidence type="ECO:0000256" key="7">
    <source>
        <dbReference type="ARBA" id="ARBA00023136"/>
    </source>
</evidence>
<feature type="compositionally biased region" description="Acidic residues" evidence="12">
    <location>
        <begin position="530"/>
        <end position="541"/>
    </location>
</feature>
<gene>
    <name evidence="14" type="ORF">ACJMK2_018499</name>
</gene>
<dbReference type="Pfam" id="PF01153">
    <property type="entry name" value="Glypican"/>
    <property type="match status" value="1"/>
</dbReference>
<evidence type="ECO:0000256" key="6">
    <source>
        <dbReference type="ARBA" id="ARBA00022974"/>
    </source>
</evidence>
<dbReference type="PANTHER" id="PTHR10822:SF30">
    <property type="entry name" value="DALLY-LIKE, ISOFORM A"/>
    <property type="match status" value="1"/>
</dbReference>
<protein>
    <recommendedName>
        <fullName evidence="16">Glypican-6</fullName>
    </recommendedName>
</protein>
<proteinExistence type="inferred from homology"/>
<keyword evidence="13" id="KW-0812">Transmembrane</keyword>
<dbReference type="PANTHER" id="PTHR10822">
    <property type="entry name" value="GLYPICAN"/>
    <property type="match status" value="1"/>
</dbReference>
<keyword evidence="5" id="KW-0732">Signal</keyword>
<sequence>MADRHFQNCDRGWFLIMYIFLSFFVMCIAQDLACIEVKIAYRDKGFSESDVPIQAVSGDHLEVCTQSQSCCTRDMESKLQSLSMKEYEQVAEEAFKYIKTTFQSRTKKFDEFFTELLNKAKSDLHEMFVRTYGLLYQQNAEVFDKLFTDLTAYYKGRDSNLVHVLDNFFIDLLQRMFELLNKQYEIDKQYLGCVTKHMDDLKPFGDVPAKLKAQVKRAFIAARTFVQGLAIGRDVLLAMAKIPPTEQCTKGILRMRYCPHCRGLTRTKPCNNYCLNTMKGCLAHHADLNQAWNEYIEALKMVASRLEGPFNIESVVDPIDVKISDAIMNFQESSVTVTKQIFKGCGKPRLYEESGPSGYRKTRNAEADSSSTTRSTSLDDYTFGKDFIQSNRRQSVVRPTTAAGTSLDRLVRDIKDKVKDAKDFWIQLPYTICNNEEIAAKADQEGDCWNGQDRARYNHEVQKDGRMYQVNNPEVAVGVSDDQGLVVVQINQLKLITSKLHNAYNGIDVGWIDTPKIYNSGDGDLGQSGNDDDDDEDEDDKIETNQSGSGSGAGVVTDDEDIKLQKPNKRPQKPVTKDDDFKIDNPKIVTPNINHPDGTKSKNYNNMGICVSPPFFLLFSLFVLIRTVLTAW</sequence>
<comment type="subcellular location">
    <subcellularLocation>
        <location evidence="1">Cell membrane</location>
        <topology evidence="1">Lipid-anchor</topology>
        <topology evidence="1">GPI-anchor</topology>
    </subcellularLocation>
</comment>
<keyword evidence="3" id="KW-1003">Cell membrane</keyword>
<feature type="region of interest" description="Disordered" evidence="12">
    <location>
        <begin position="353"/>
        <end position="377"/>
    </location>
</feature>
<dbReference type="GO" id="GO:0098552">
    <property type="term" value="C:side of membrane"/>
    <property type="evidence" value="ECO:0007669"/>
    <property type="project" value="UniProtKB-KW"/>
</dbReference>
<reference evidence="14 15" key="1">
    <citation type="submission" date="2024-11" db="EMBL/GenBank/DDBJ databases">
        <title>Chromosome-level genome assembly of the freshwater bivalve Anodonta woodiana.</title>
        <authorList>
            <person name="Chen X."/>
        </authorList>
    </citation>
    <scope>NUCLEOTIDE SEQUENCE [LARGE SCALE GENOMIC DNA]</scope>
    <source>
        <strain evidence="14">MN2024</strain>
        <tissue evidence="14">Gills</tissue>
    </source>
</reference>
<dbReference type="InterPro" id="IPR001863">
    <property type="entry name" value="Glypican"/>
</dbReference>
<keyword evidence="13" id="KW-1133">Transmembrane helix</keyword>
<comment type="caution">
    <text evidence="14">The sequence shown here is derived from an EMBL/GenBank/DDBJ whole genome shotgun (WGS) entry which is preliminary data.</text>
</comment>
<keyword evidence="10" id="KW-0449">Lipoprotein</keyword>
<evidence type="ECO:0000256" key="4">
    <source>
        <dbReference type="ARBA" id="ARBA00022622"/>
    </source>
</evidence>
<keyword evidence="6" id="KW-0654">Proteoglycan</keyword>
<evidence type="ECO:0008006" key="16">
    <source>
        <dbReference type="Google" id="ProtNLM"/>
    </source>
</evidence>
<evidence type="ECO:0000256" key="2">
    <source>
        <dbReference type="ARBA" id="ARBA00010260"/>
    </source>
</evidence>
<evidence type="ECO:0000256" key="9">
    <source>
        <dbReference type="ARBA" id="ARBA00023207"/>
    </source>
</evidence>
<organism evidence="14 15">
    <name type="scientific">Sinanodonta woodiana</name>
    <name type="common">Chinese pond mussel</name>
    <name type="synonym">Anodonta woodiana</name>
    <dbReference type="NCBI Taxonomy" id="1069815"/>
    <lineage>
        <taxon>Eukaryota</taxon>
        <taxon>Metazoa</taxon>
        <taxon>Spiralia</taxon>
        <taxon>Lophotrochozoa</taxon>
        <taxon>Mollusca</taxon>
        <taxon>Bivalvia</taxon>
        <taxon>Autobranchia</taxon>
        <taxon>Heteroconchia</taxon>
        <taxon>Palaeoheterodonta</taxon>
        <taxon>Unionida</taxon>
        <taxon>Unionoidea</taxon>
        <taxon>Unionidae</taxon>
        <taxon>Unioninae</taxon>
        <taxon>Sinanodonta</taxon>
    </lineage>
</organism>
<evidence type="ECO:0000256" key="11">
    <source>
        <dbReference type="RuleBase" id="RU003518"/>
    </source>
</evidence>
<evidence type="ECO:0000256" key="8">
    <source>
        <dbReference type="ARBA" id="ARBA00023180"/>
    </source>
</evidence>
<evidence type="ECO:0000256" key="1">
    <source>
        <dbReference type="ARBA" id="ARBA00004609"/>
    </source>
</evidence>
<feature type="transmembrane region" description="Helical" evidence="13">
    <location>
        <begin position="12"/>
        <end position="33"/>
    </location>
</feature>
<accession>A0ABD3UDP2</accession>
<dbReference type="AlphaFoldDB" id="A0ABD3UDP2"/>
<evidence type="ECO:0000256" key="3">
    <source>
        <dbReference type="ARBA" id="ARBA00022475"/>
    </source>
</evidence>
<evidence type="ECO:0000256" key="12">
    <source>
        <dbReference type="SAM" id="MobiDB-lite"/>
    </source>
</evidence>
<dbReference type="GO" id="GO:0005886">
    <property type="term" value="C:plasma membrane"/>
    <property type="evidence" value="ECO:0007669"/>
    <property type="project" value="UniProtKB-SubCell"/>
</dbReference>
<name>A0ABD3UDP2_SINWO</name>
<keyword evidence="9" id="KW-0357">Heparan sulfate</keyword>
<keyword evidence="4" id="KW-0336">GPI-anchor</keyword>
<dbReference type="Proteomes" id="UP001634394">
    <property type="component" value="Unassembled WGS sequence"/>
</dbReference>
<dbReference type="EMBL" id="JBJQND010000016">
    <property type="protein sequence ID" value="KAL3847596.1"/>
    <property type="molecule type" value="Genomic_DNA"/>
</dbReference>
<feature type="compositionally biased region" description="Basic and acidic residues" evidence="12">
    <location>
        <begin position="575"/>
        <end position="585"/>
    </location>
</feature>
<evidence type="ECO:0000256" key="5">
    <source>
        <dbReference type="ARBA" id="ARBA00022729"/>
    </source>
</evidence>
<keyword evidence="8" id="KW-0325">Glycoprotein</keyword>
<keyword evidence="7 13" id="KW-0472">Membrane</keyword>
<keyword evidence="15" id="KW-1185">Reference proteome</keyword>
<evidence type="ECO:0000313" key="14">
    <source>
        <dbReference type="EMBL" id="KAL3847596.1"/>
    </source>
</evidence>
<comment type="similarity">
    <text evidence="2 11">Belongs to the glypican family.</text>
</comment>
<evidence type="ECO:0000313" key="15">
    <source>
        <dbReference type="Proteomes" id="UP001634394"/>
    </source>
</evidence>